<dbReference type="GO" id="GO:0016020">
    <property type="term" value="C:membrane"/>
    <property type="evidence" value="ECO:0007669"/>
    <property type="project" value="UniProtKB-SubCell"/>
</dbReference>
<gene>
    <name evidence="6" type="ORF">KIW84_032790</name>
</gene>
<dbReference type="InterPro" id="IPR051415">
    <property type="entry name" value="LAAT-1"/>
</dbReference>
<proteinExistence type="predicted"/>
<feature type="compositionally biased region" description="Basic and acidic residues" evidence="5">
    <location>
        <begin position="12"/>
        <end position="27"/>
    </location>
</feature>
<evidence type="ECO:0000256" key="2">
    <source>
        <dbReference type="ARBA" id="ARBA00022692"/>
    </source>
</evidence>
<evidence type="ECO:0000313" key="7">
    <source>
        <dbReference type="Proteomes" id="UP001058974"/>
    </source>
</evidence>
<reference evidence="6 7" key="1">
    <citation type="journal article" date="2022" name="Nat. Genet.">
        <title>Improved pea reference genome and pan-genome highlight genomic features and evolutionary characteristics.</title>
        <authorList>
            <person name="Yang T."/>
            <person name="Liu R."/>
            <person name="Luo Y."/>
            <person name="Hu S."/>
            <person name="Wang D."/>
            <person name="Wang C."/>
            <person name="Pandey M.K."/>
            <person name="Ge S."/>
            <person name="Xu Q."/>
            <person name="Li N."/>
            <person name="Li G."/>
            <person name="Huang Y."/>
            <person name="Saxena R.K."/>
            <person name="Ji Y."/>
            <person name="Li M."/>
            <person name="Yan X."/>
            <person name="He Y."/>
            <person name="Liu Y."/>
            <person name="Wang X."/>
            <person name="Xiang C."/>
            <person name="Varshney R.K."/>
            <person name="Ding H."/>
            <person name="Gao S."/>
            <person name="Zong X."/>
        </authorList>
    </citation>
    <scope>NUCLEOTIDE SEQUENCE [LARGE SCALE GENOMIC DNA]</scope>
    <source>
        <strain evidence="6 7">cv. Zhongwan 6</strain>
    </source>
</reference>
<keyword evidence="3" id="KW-1133">Transmembrane helix</keyword>
<dbReference type="AlphaFoldDB" id="A0A9D4XV69"/>
<dbReference type="EMBL" id="JAMSHJ010000003">
    <property type="protein sequence ID" value="KAI5427517.1"/>
    <property type="molecule type" value="Genomic_DNA"/>
</dbReference>
<evidence type="ECO:0000256" key="5">
    <source>
        <dbReference type="SAM" id="MobiDB-lite"/>
    </source>
</evidence>
<dbReference type="Proteomes" id="UP001058974">
    <property type="component" value="Chromosome 3"/>
</dbReference>
<comment type="subcellular location">
    <subcellularLocation>
        <location evidence="1">Membrane</location>
        <topology evidence="1">Multi-pass membrane protein</topology>
    </subcellularLocation>
</comment>
<protein>
    <submittedName>
        <fullName evidence="6">Uncharacterized protein</fullName>
    </submittedName>
</protein>
<keyword evidence="2" id="KW-0812">Transmembrane</keyword>
<accession>A0A9D4XV69</accession>
<organism evidence="6 7">
    <name type="scientific">Pisum sativum</name>
    <name type="common">Garden pea</name>
    <name type="synonym">Lathyrus oleraceus</name>
    <dbReference type="NCBI Taxonomy" id="3888"/>
    <lineage>
        <taxon>Eukaryota</taxon>
        <taxon>Viridiplantae</taxon>
        <taxon>Streptophyta</taxon>
        <taxon>Embryophyta</taxon>
        <taxon>Tracheophyta</taxon>
        <taxon>Spermatophyta</taxon>
        <taxon>Magnoliopsida</taxon>
        <taxon>eudicotyledons</taxon>
        <taxon>Gunneridae</taxon>
        <taxon>Pentapetalae</taxon>
        <taxon>rosids</taxon>
        <taxon>fabids</taxon>
        <taxon>Fabales</taxon>
        <taxon>Fabaceae</taxon>
        <taxon>Papilionoideae</taxon>
        <taxon>50 kb inversion clade</taxon>
        <taxon>NPAAA clade</taxon>
        <taxon>Hologalegina</taxon>
        <taxon>IRL clade</taxon>
        <taxon>Fabeae</taxon>
        <taxon>Lathyrus</taxon>
    </lineage>
</organism>
<dbReference type="Gramene" id="Psat03G0279000-T4">
    <property type="protein sequence ID" value="KAI5427517.1"/>
    <property type="gene ID" value="KIW84_032790"/>
</dbReference>
<evidence type="ECO:0000256" key="3">
    <source>
        <dbReference type="ARBA" id="ARBA00022989"/>
    </source>
</evidence>
<name>A0A9D4XV69_PEA</name>
<sequence length="228" mass="25319">MNEQVETPTKAGHVEKVSDAEQSHEVDDFSLSSPIPLPARLPSISTGRELFYQSARSLTMTHTPTSGSLLAQRMSPNSPFLDSMKENLLGTAFARQSAPSLKIKSTLCLVSTLSFFGVINLYKSLDKGINPMVANPRQQFVVYVGRKLFQVSGDQLLENGASGNSSIGTFLGWAMTFLYLSGRMPQIWLNIRRGHAEVRGSNYKAAIRYKFCFCLSLATLNPFTRFYF</sequence>
<comment type="caution">
    <text evidence="6">The sequence shown here is derived from an EMBL/GenBank/DDBJ whole genome shotgun (WGS) entry which is preliminary data.</text>
</comment>
<keyword evidence="4" id="KW-0472">Membrane</keyword>
<dbReference type="PANTHER" id="PTHR16201">
    <property type="entry name" value="SEVEN TRANSMEMBRANE PROTEIN 1-RELATED"/>
    <property type="match status" value="1"/>
</dbReference>
<evidence type="ECO:0000256" key="4">
    <source>
        <dbReference type="ARBA" id="ARBA00023136"/>
    </source>
</evidence>
<keyword evidence="7" id="KW-1185">Reference proteome</keyword>
<dbReference type="Pfam" id="PF04193">
    <property type="entry name" value="PQ-loop"/>
    <property type="match status" value="1"/>
</dbReference>
<evidence type="ECO:0000313" key="6">
    <source>
        <dbReference type="EMBL" id="KAI5427517.1"/>
    </source>
</evidence>
<evidence type="ECO:0000256" key="1">
    <source>
        <dbReference type="ARBA" id="ARBA00004141"/>
    </source>
</evidence>
<feature type="region of interest" description="Disordered" evidence="5">
    <location>
        <begin position="1"/>
        <end position="29"/>
    </location>
</feature>
<dbReference type="PANTHER" id="PTHR16201:SF44">
    <property type="entry name" value="SEVEN TRANSMEMBRANE PROTEIN 1"/>
    <property type="match status" value="1"/>
</dbReference>
<dbReference type="InterPro" id="IPR006603">
    <property type="entry name" value="PQ-loop_rpt"/>
</dbReference>